<proteinExistence type="predicted"/>
<name>A0A1G4MDL1_LACFM</name>
<dbReference type="Proteomes" id="UP000190831">
    <property type="component" value="Chromosome E"/>
</dbReference>
<keyword evidence="1" id="KW-0175">Coiled coil</keyword>
<reference evidence="5" key="1">
    <citation type="submission" date="2016-03" db="EMBL/GenBank/DDBJ databases">
        <authorList>
            <person name="Devillers H."/>
        </authorList>
    </citation>
    <scope>NUCLEOTIDE SEQUENCE [LARGE SCALE GENOMIC DNA]</scope>
</reference>
<feature type="region of interest" description="Disordered" evidence="2">
    <location>
        <begin position="422"/>
        <end position="443"/>
    </location>
</feature>
<dbReference type="EMBL" id="LT598488">
    <property type="protein sequence ID" value="SCW01855.1"/>
    <property type="molecule type" value="Genomic_DNA"/>
</dbReference>
<feature type="region of interest" description="Disordered" evidence="2">
    <location>
        <begin position="251"/>
        <end position="285"/>
    </location>
</feature>
<dbReference type="AlphaFoldDB" id="A0A1G4MDL1"/>
<evidence type="ECO:0000313" key="4">
    <source>
        <dbReference type="EMBL" id="SCW01855.1"/>
    </source>
</evidence>
<gene>
    <name evidence="4" type="ORF">LAFE_0E08746G</name>
</gene>
<organism evidence="4 5">
    <name type="scientific">Lachancea fermentati</name>
    <name type="common">Zygosaccharomyces fermentati</name>
    <dbReference type="NCBI Taxonomy" id="4955"/>
    <lineage>
        <taxon>Eukaryota</taxon>
        <taxon>Fungi</taxon>
        <taxon>Dikarya</taxon>
        <taxon>Ascomycota</taxon>
        <taxon>Saccharomycotina</taxon>
        <taxon>Saccharomycetes</taxon>
        <taxon>Saccharomycetales</taxon>
        <taxon>Saccharomycetaceae</taxon>
        <taxon>Lachancea</taxon>
    </lineage>
</organism>
<protein>
    <submittedName>
        <fullName evidence="4">LAFE_0E08746g1_1</fullName>
    </submittedName>
</protein>
<keyword evidence="5" id="KW-1185">Reference proteome</keyword>
<feature type="coiled-coil region" evidence="1">
    <location>
        <begin position="611"/>
        <end position="815"/>
    </location>
</feature>
<dbReference type="OrthoDB" id="4158994at2759"/>
<keyword evidence="3" id="KW-0472">Membrane</keyword>
<evidence type="ECO:0000256" key="3">
    <source>
        <dbReference type="SAM" id="Phobius"/>
    </source>
</evidence>
<evidence type="ECO:0000256" key="2">
    <source>
        <dbReference type="SAM" id="MobiDB-lite"/>
    </source>
</evidence>
<feature type="transmembrane region" description="Helical" evidence="3">
    <location>
        <begin position="151"/>
        <end position="168"/>
    </location>
</feature>
<accession>A0A1G4MDL1</accession>
<feature type="transmembrane region" description="Helical" evidence="3">
    <location>
        <begin position="104"/>
        <end position="127"/>
    </location>
</feature>
<feature type="compositionally biased region" description="Polar residues" evidence="2">
    <location>
        <begin position="433"/>
        <end position="443"/>
    </location>
</feature>
<keyword evidence="3" id="KW-1133">Transmembrane helix</keyword>
<feature type="transmembrane region" description="Helical" evidence="3">
    <location>
        <begin position="26"/>
        <end position="49"/>
    </location>
</feature>
<evidence type="ECO:0000256" key="1">
    <source>
        <dbReference type="SAM" id="Coils"/>
    </source>
</evidence>
<sequence>MINREQRGQVDNSVKFIREHHFKDTFALLIVFLSFNHFASLCLLSVFIIATKSKNFLATCFIKIFLSRRLSTAATCEDLALAKPTTSKKGQQGQSPDKKRPSTISFPILIFELFVAGIFNFYARYYFTRPIENLAMSIVASSLINDPRDCLSYATSCSILYGILLNLIKRVMIFFDLQFTSYSILKNAPLYKWKIVSEQHPLLEQLIPYSIILWSWCNRLVRYGRYFASFHIVLYQFHQNMTNPYYYQSNSGRETMPTSPSSAPMSPNNSSTVGGPTISSSASTASGAIGTPHLNNAIPSTVPIAQKPIFTNVVLNYELSELPIDLPAESNSQTIATNVTVTSTGSQNSKAAYTNQFFEVDVALPEQSSKESRVNTHFISTLNLENFISQLFRWKNHHLIPPLWSIFATIKTMTFERRQVKNREDGQAMPPSETDNAPQNITPTSSNTVLNGSVFTGTDSSDCMALIAPAADDYNQLHLLPFNPQEYDYRVCVAYIGPTIITFHIKNLFEGELIVLVNGVIWSQVSSAIVSEKLGEEYSIVSGLVPSCSYDIQFVNRFNENEDYLIADLMVRTSAKNGESKEPLDFSFPSYYHRKFLSPLLTLKHSVLTTNTNLAEERAKLKKTKKEISKKFSSLRQETDHFKSKISQNVSQDEKSASKLDNLKTILQQSEAHLARLESELREMHEEELKLESEYLQKKDYHLKKQMEYGKMESSLKNNLLEAKAKLTKTQQELFQSSAKKEKLFSKQEKLQKEVAQFTEDFENFKSQFLAKRENDRKRREEMRAIEANDYELKIKGLEQDISRIEDENGTMQDMNLRYQ</sequence>
<evidence type="ECO:0000313" key="5">
    <source>
        <dbReference type="Proteomes" id="UP000190831"/>
    </source>
</evidence>
<dbReference type="OMA" id="CSYDIQF"/>
<feature type="compositionally biased region" description="Low complexity" evidence="2">
    <location>
        <begin position="255"/>
        <end position="285"/>
    </location>
</feature>
<keyword evidence="3" id="KW-0812">Transmembrane</keyword>
<dbReference type="STRING" id="4955.A0A1G4MDL1"/>